<dbReference type="PROSITE" id="PS50038">
    <property type="entry name" value="FZ"/>
    <property type="match status" value="1"/>
</dbReference>
<feature type="domain" description="NTR" evidence="10">
    <location>
        <begin position="248"/>
        <end position="369"/>
    </location>
</feature>
<dbReference type="PROSITE" id="PS50189">
    <property type="entry name" value="NTR"/>
    <property type="match status" value="1"/>
</dbReference>
<comment type="similarity">
    <text evidence="1">Belongs to the secreted frizzled-related protein (sFRP) family.</text>
</comment>
<sequence length="464" mass="52686">MEAKMASSSSSSSSSSSCERPAGVSLLSHMAGDMPTTSSHRPRGSVYSPRASLSFLSVLIFLYVFAVCVTTAASQQYNNGEDSLYNYYYHHDSNNYNGMDEYVSDWSQHEWAKMSGRIQQPKCVDIPSNLTLCQGIGYETMRLPNLLDHDSLKEVTQQAGSWVPLTRIACHPDTKVFLCSLFSPVCLDSLDRLIYPCRSLCQNVRASCESRMTIHGFEWPAMLECEKFPLDNDMCIMPIHDIKPDNNCTACKHPQTHEALIDHFCRSDVAMRVTLKDRRVLGTDLELVLRKRRKLYKFENMEKKEAKNLPVVIAGGTACTCETINDTQGKYLLMGNKRNGKIVINFGMAWKRKDKEFRKGLRAIRKGDCKQLFKTVIDNLHEDQKQPGSSKKERRRRKKKQKRGKKGNKKGRKGKRRKGKKGRKGRKKGKKGEDGGNKMKKRDNAMSKSELEDRALSNFLKAAD</sequence>
<feature type="compositionally biased region" description="Basic residues" evidence="7">
    <location>
        <begin position="392"/>
        <end position="430"/>
    </location>
</feature>
<feature type="compositionally biased region" description="Basic and acidic residues" evidence="7">
    <location>
        <begin position="431"/>
        <end position="455"/>
    </location>
</feature>
<evidence type="ECO:0000256" key="2">
    <source>
        <dbReference type="ARBA" id="ARBA00022473"/>
    </source>
</evidence>
<evidence type="ECO:0000259" key="10">
    <source>
        <dbReference type="PROSITE" id="PS50189"/>
    </source>
</evidence>
<feature type="disulfide bond" evidence="6">
    <location>
        <begin position="201"/>
        <end position="225"/>
    </location>
</feature>
<evidence type="ECO:0000259" key="9">
    <source>
        <dbReference type="PROSITE" id="PS50038"/>
    </source>
</evidence>
<organism evidence="11 12">
    <name type="scientific">Aplysia californica</name>
    <name type="common">California sea hare</name>
    <dbReference type="NCBI Taxonomy" id="6500"/>
    <lineage>
        <taxon>Eukaryota</taxon>
        <taxon>Metazoa</taxon>
        <taxon>Spiralia</taxon>
        <taxon>Lophotrochozoa</taxon>
        <taxon>Mollusca</taxon>
        <taxon>Gastropoda</taxon>
        <taxon>Heterobranchia</taxon>
        <taxon>Euthyneura</taxon>
        <taxon>Tectipleura</taxon>
        <taxon>Aplysiida</taxon>
        <taxon>Aplysioidea</taxon>
        <taxon>Aplysiidae</taxon>
        <taxon>Aplysia</taxon>
    </lineage>
</organism>
<dbReference type="GeneID" id="100533444"/>
<feature type="region of interest" description="Disordered" evidence="7">
    <location>
        <begin position="380"/>
        <end position="464"/>
    </location>
</feature>
<feature type="disulfide bond" evidence="6">
    <location>
        <begin position="170"/>
        <end position="208"/>
    </location>
</feature>
<evidence type="ECO:0000256" key="3">
    <source>
        <dbReference type="ARBA" id="ARBA00022687"/>
    </source>
</evidence>
<reference evidence="12" key="1">
    <citation type="submission" date="2025-08" db="UniProtKB">
        <authorList>
            <consortium name="RefSeq"/>
        </authorList>
    </citation>
    <scope>IDENTIFICATION</scope>
</reference>
<dbReference type="Pfam" id="PF01392">
    <property type="entry name" value="Fz"/>
    <property type="match status" value="1"/>
</dbReference>
<keyword evidence="5 6" id="KW-1015">Disulfide bond</keyword>
<evidence type="ECO:0000256" key="6">
    <source>
        <dbReference type="PROSITE-ProRule" id="PRU00090"/>
    </source>
</evidence>
<dbReference type="InterPro" id="IPR001134">
    <property type="entry name" value="Netrin_domain"/>
</dbReference>
<keyword evidence="11" id="KW-1185">Reference proteome</keyword>
<keyword evidence="8" id="KW-0472">Membrane</keyword>
<dbReference type="Gene3D" id="2.40.50.120">
    <property type="match status" value="1"/>
</dbReference>
<dbReference type="PANTHER" id="PTHR11309:SF148">
    <property type="entry name" value="SECRETED FRIZZLED-RELATED PROTEIN 1"/>
    <property type="match status" value="1"/>
</dbReference>
<dbReference type="InterPro" id="IPR008993">
    <property type="entry name" value="TIMP-like_OB-fold"/>
</dbReference>
<dbReference type="SUPFAM" id="SSF50242">
    <property type="entry name" value="TIMP-like"/>
    <property type="match status" value="1"/>
</dbReference>
<feature type="region of interest" description="Disordered" evidence="7">
    <location>
        <begin position="1"/>
        <end position="20"/>
    </location>
</feature>
<feature type="disulfide bond" evidence="6">
    <location>
        <begin position="133"/>
        <end position="179"/>
    </location>
</feature>
<proteinExistence type="inferred from homology"/>
<feature type="transmembrane region" description="Helical" evidence="8">
    <location>
        <begin position="51"/>
        <end position="73"/>
    </location>
</feature>
<dbReference type="PANTHER" id="PTHR11309">
    <property type="entry name" value="FRIZZLED"/>
    <property type="match status" value="1"/>
</dbReference>
<keyword evidence="2" id="KW-0217">Developmental protein</keyword>
<dbReference type="RefSeq" id="XP_012936954.1">
    <property type="nucleotide sequence ID" value="XM_013081500.1"/>
</dbReference>
<dbReference type="InterPro" id="IPR036790">
    <property type="entry name" value="Frizzled_dom_sf"/>
</dbReference>
<evidence type="ECO:0000256" key="5">
    <source>
        <dbReference type="ARBA" id="ARBA00023157"/>
    </source>
</evidence>
<comment type="caution">
    <text evidence="6">Lacks conserved residue(s) required for the propagation of feature annotation.</text>
</comment>
<keyword evidence="8" id="KW-0812">Transmembrane</keyword>
<feature type="domain" description="FZ" evidence="9">
    <location>
        <begin position="118"/>
        <end position="238"/>
    </location>
</feature>
<evidence type="ECO:0000313" key="11">
    <source>
        <dbReference type="Proteomes" id="UP000694888"/>
    </source>
</evidence>
<keyword evidence="3" id="KW-0879">Wnt signaling pathway</keyword>
<evidence type="ECO:0000313" key="12">
    <source>
        <dbReference type="RefSeq" id="XP_012936954.1"/>
    </source>
</evidence>
<dbReference type="SUPFAM" id="SSF63501">
    <property type="entry name" value="Frizzled cysteine-rich domain"/>
    <property type="match status" value="1"/>
</dbReference>
<dbReference type="SMART" id="SM00063">
    <property type="entry name" value="FRI"/>
    <property type="match status" value="1"/>
</dbReference>
<name>A0ABM0ZY76_APLCA</name>
<keyword evidence="8" id="KW-1133">Transmembrane helix</keyword>
<dbReference type="InterPro" id="IPR015526">
    <property type="entry name" value="Frizzled/SFRP"/>
</dbReference>
<dbReference type="InterPro" id="IPR020067">
    <property type="entry name" value="Frizzled_dom"/>
</dbReference>
<accession>A0ABM0ZY76</accession>
<evidence type="ECO:0000256" key="4">
    <source>
        <dbReference type="ARBA" id="ARBA00022782"/>
    </source>
</evidence>
<protein>
    <submittedName>
        <fullName evidence="12">Frizzled-related protein 2 isoform X1</fullName>
    </submittedName>
</protein>
<dbReference type="PROSITE" id="PS51257">
    <property type="entry name" value="PROKAR_LIPOPROTEIN"/>
    <property type="match status" value="1"/>
</dbReference>
<evidence type="ECO:0000256" key="1">
    <source>
        <dbReference type="ARBA" id="ARBA00010054"/>
    </source>
</evidence>
<dbReference type="Gene3D" id="1.10.2000.10">
    <property type="entry name" value="Frizzled cysteine-rich domain"/>
    <property type="match status" value="1"/>
</dbReference>
<evidence type="ECO:0000256" key="7">
    <source>
        <dbReference type="SAM" id="MobiDB-lite"/>
    </source>
</evidence>
<evidence type="ECO:0000256" key="8">
    <source>
        <dbReference type="SAM" id="Phobius"/>
    </source>
</evidence>
<feature type="compositionally biased region" description="Low complexity" evidence="7">
    <location>
        <begin position="7"/>
        <end position="17"/>
    </location>
</feature>
<gene>
    <name evidence="12" type="primary">LOC100533444</name>
</gene>
<keyword evidence="4" id="KW-0221">Differentiation</keyword>
<dbReference type="Proteomes" id="UP000694888">
    <property type="component" value="Unplaced"/>
</dbReference>